<name>A0ABY1VNR7_9ACTO</name>
<keyword evidence="3" id="KW-1185">Reference proteome</keyword>
<evidence type="ECO:0000256" key="1">
    <source>
        <dbReference type="SAM" id="Phobius"/>
    </source>
</evidence>
<dbReference type="EMBL" id="UAPQ01000007">
    <property type="protein sequence ID" value="SPT53695.1"/>
    <property type="molecule type" value="Genomic_DNA"/>
</dbReference>
<evidence type="ECO:0000313" key="2">
    <source>
        <dbReference type="EMBL" id="SPT53695.1"/>
    </source>
</evidence>
<proteinExistence type="predicted"/>
<sequence>MTTSPSAPAPQAMPAVEPFPGTEDLDPAVVFSGPGYTPPPLRTDPVCLIALVVTLFSAVPFVGLLAAGLGWWGLRRLRDTWATGETMAWAGVVVGLVSSVIWAWGLALVKL</sequence>
<evidence type="ECO:0008006" key="4">
    <source>
        <dbReference type="Google" id="ProtNLM"/>
    </source>
</evidence>
<dbReference type="RefSeq" id="WP_111836635.1">
    <property type="nucleotide sequence ID" value="NZ_UAPQ01000007.1"/>
</dbReference>
<accession>A0ABY1VNR7</accession>
<keyword evidence="1" id="KW-0812">Transmembrane</keyword>
<protein>
    <recommendedName>
        <fullName evidence="4">DUF4190 domain-containing protein</fullName>
    </recommendedName>
</protein>
<gene>
    <name evidence="2" type="ORF">NCTC11535_01370</name>
</gene>
<comment type="caution">
    <text evidence="2">The sequence shown here is derived from an EMBL/GenBank/DDBJ whole genome shotgun (WGS) entry which is preliminary data.</text>
</comment>
<keyword evidence="1" id="KW-1133">Transmembrane helix</keyword>
<reference evidence="2 3" key="1">
    <citation type="submission" date="2018-06" db="EMBL/GenBank/DDBJ databases">
        <authorList>
            <consortium name="Pathogen Informatics"/>
            <person name="Doyle S."/>
        </authorList>
    </citation>
    <scope>NUCLEOTIDE SEQUENCE [LARGE SCALE GENOMIC DNA]</scope>
    <source>
        <strain evidence="2 3">NCTC11535</strain>
    </source>
</reference>
<organism evidence="2 3">
    <name type="scientific">Actinomyces bovis</name>
    <dbReference type="NCBI Taxonomy" id="1658"/>
    <lineage>
        <taxon>Bacteria</taxon>
        <taxon>Bacillati</taxon>
        <taxon>Actinomycetota</taxon>
        <taxon>Actinomycetes</taxon>
        <taxon>Actinomycetales</taxon>
        <taxon>Actinomycetaceae</taxon>
        <taxon>Actinomyces</taxon>
    </lineage>
</organism>
<feature type="transmembrane region" description="Helical" evidence="1">
    <location>
        <begin position="86"/>
        <end position="109"/>
    </location>
</feature>
<feature type="transmembrane region" description="Helical" evidence="1">
    <location>
        <begin position="48"/>
        <end position="74"/>
    </location>
</feature>
<keyword evidence="1" id="KW-0472">Membrane</keyword>
<dbReference type="Proteomes" id="UP000250006">
    <property type="component" value="Unassembled WGS sequence"/>
</dbReference>
<evidence type="ECO:0000313" key="3">
    <source>
        <dbReference type="Proteomes" id="UP000250006"/>
    </source>
</evidence>